<dbReference type="Gene3D" id="3.40.50.2000">
    <property type="entry name" value="Glycogen Phosphorylase B"/>
    <property type="match status" value="2"/>
</dbReference>
<organism evidence="3 4">
    <name type="scientific">Spiribacter insolitus</name>
    <dbReference type="NCBI Taxonomy" id="3122417"/>
    <lineage>
        <taxon>Bacteria</taxon>
        <taxon>Pseudomonadati</taxon>
        <taxon>Pseudomonadota</taxon>
        <taxon>Gammaproteobacteria</taxon>
        <taxon>Chromatiales</taxon>
        <taxon>Ectothiorhodospiraceae</taxon>
        <taxon>Spiribacter</taxon>
    </lineage>
</organism>
<gene>
    <name evidence="3" type="ORF">V6X30_07940</name>
</gene>
<dbReference type="EMBL" id="JBAKFF010000001">
    <property type="protein sequence ID" value="MEX0431328.1"/>
    <property type="molecule type" value="Genomic_DNA"/>
</dbReference>
<reference evidence="3 4" key="1">
    <citation type="submission" date="2024-02" db="EMBL/GenBank/DDBJ databases">
        <title>New especies of Spiribacter isolated from saline water.</title>
        <authorList>
            <person name="Leon M.J."/>
            <person name="De La Haba R."/>
            <person name="Sanchez-Porro C."/>
            <person name="Ventosa A."/>
        </authorList>
    </citation>
    <scope>NUCLEOTIDE SEQUENCE [LARGE SCALE GENOMIC DNA]</scope>
    <source>
        <strain evidence="4">ag22IC4-189</strain>
    </source>
</reference>
<protein>
    <submittedName>
        <fullName evidence="3">Glycosyltransferase family 9 protein</fullName>
    </submittedName>
</protein>
<sequence length="383" mass="42050">MHHQQLPVSANAPRRLCLFRLSAIGDCCNMVPIVRTLQEHLPETRLTWIMGQTEAGLLGDLDGVEIITHDKKTGTGTLRRKLSGRAFDVLLLMQVALRAGLASRAVKAPVRIGFDRSRSRDGHSVFINERIPNVPPGHVIDGFFGFCEALGVQERHLRWDIPVPNSARERSEDLLARFGGETSGTDGDKTAARKILLISPCSSDRFRNFRNWAPEYYAEVASYAASVHGLRIVLTGGRSQVERDYGERILAALNNPSGRKVPVPILNLIGRTDLKTLFALMQRASVVLAPDSGPLHMAVAAGAPPIGLYATSNPERTGPVLGMRWVVNAYPQAVRESLGRAVGDIRWGKRVRDPRAMELIKPAAVIAKLDELMSTPTKERLAV</sequence>
<proteinExistence type="predicted"/>
<dbReference type="SUPFAM" id="SSF53756">
    <property type="entry name" value="UDP-Glycosyltransferase/glycogen phosphorylase"/>
    <property type="match status" value="1"/>
</dbReference>
<comment type="caution">
    <text evidence="3">The sequence shown here is derived from an EMBL/GenBank/DDBJ whole genome shotgun (WGS) entry which is preliminary data.</text>
</comment>
<dbReference type="PANTHER" id="PTHR30160">
    <property type="entry name" value="TETRAACYLDISACCHARIDE 4'-KINASE-RELATED"/>
    <property type="match status" value="1"/>
</dbReference>
<dbReference type="InterPro" id="IPR051199">
    <property type="entry name" value="LPS_LOS_Heptosyltrfase"/>
</dbReference>
<dbReference type="Pfam" id="PF01075">
    <property type="entry name" value="Glyco_transf_9"/>
    <property type="match status" value="1"/>
</dbReference>
<dbReference type="RefSeq" id="WP_367984083.1">
    <property type="nucleotide sequence ID" value="NZ_JBAKFF010000001.1"/>
</dbReference>
<dbReference type="CDD" id="cd03789">
    <property type="entry name" value="GT9_LPS_heptosyltransferase"/>
    <property type="match status" value="1"/>
</dbReference>
<evidence type="ECO:0000313" key="3">
    <source>
        <dbReference type="EMBL" id="MEX0431328.1"/>
    </source>
</evidence>
<name>A0ABV3TAS7_9GAMM</name>
<keyword evidence="2" id="KW-0808">Transferase</keyword>
<dbReference type="InterPro" id="IPR002201">
    <property type="entry name" value="Glyco_trans_9"/>
</dbReference>
<dbReference type="PANTHER" id="PTHR30160:SF21">
    <property type="entry name" value="LIPOPOLYSACCHARIDE CORE HEPTOSYLTRANSFERASE OPSX"/>
    <property type="match status" value="1"/>
</dbReference>
<accession>A0ABV3TAS7</accession>
<evidence type="ECO:0000313" key="4">
    <source>
        <dbReference type="Proteomes" id="UP001556637"/>
    </source>
</evidence>
<keyword evidence="4" id="KW-1185">Reference proteome</keyword>
<keyword evidence="1" id="KW-0328">Glycosyltransferase</keyword>
<evidence type="ECO:0000256" key="2">
    <source>
        <dbReference type="ARBA" id="ARBA00022679"/>
    </source>
</evidence>
<evidence type="ECO:0000256" key="1">
    <source>
        <dbReference type="ARBA" id="ARBA00022676"/>
    </source>
</evidence>
<dbReference type="Proteomes" id="UP001556637">
    <property type="component" value="Unassembled WGS sequence"/>
</dbReference>